<dbReference type="EMBL" id="JACGWN010000006">
    <property type="protein sequence ID" value="KAL0446624.1"/>
    <property type="molecule type" value="Genomic_DNA"/>
</dbReference>
<feature type="region of interest" description="Disordered" evidence="5">
    <location>
        <begin position="65"/>
        <end position="118"/>
    </location>
</feature>
<evidence type="ECO:0008006" key="7">
    <source>
        <dbReference type="Google" id="ProtNLM"/>
    </source>
</evidence>
<evidence type="ECO:0000313" key="6">
    <source>
        <dbReference type="EMBL" id="KAL0446624.1"/>
    </source>
</evidence>
<dbReference type="InterPro" id="IPR016024">
    <property type="entry name" value="ARM-type_fold"/>
</dbReference>
<reference evidence="6" key="2">
    <citation type="journal article" date="2024" name="Plant">
        <title>Genomic evolution and insights into agronomic trait innovations of Sesamum species.</title>
        <authorList>
            <person name="Miao H."/>
            <person name="Wang L."/>
            <person name="Qu L."/>
            <person name="Liu H."/>
            <person name="Sun Y."/>
            <person name="Le M."/>
            <person name="Wang Q."/>
            <person name="Wei S."/>
            <person name="Zheng Y."/>
            <person name="Lin W."/>
            <person name="Duan Y."/>
            <person name="Cao H."/>
            <person name="Xiong S."/>
            <person name="Wang X."/>
            <person name="Wei L."/>
            <person name="Li C."/>
            <person name="Ma Q."/>
            <person name="Ju M."/>
            <person name="Zhao R."/>
            <person name="Li G."/>
            <person name="Mu C."/>
            <person name="Tian Q."/>
            <person name="Mei H."/>
            <person name="Zhang T."/>
            <person name="Gao T."/>
            <person name="Zhang H."/>
        </authorList>
    </citation>
    <scope>NUCLEOTIDE SEQUENCE</scope>
    <source>
        <strain evidence="6">KEN1</strain>
    </source>
</reference>
<organism evidence="6">
    <name type="scientific">Sesamum latifolium</name>
    <dbReference type="NCBI Taxonomy" id="2727402"/>
    <lineage>
        <taxon>Eukaryota</taxon>
        <taxon>Viridiplantae</taxon>
        <taxon>Streptophyta</taxon>
        <taxon>Embryophyta</taxon>
        <taxon>Tracheophyta</taxon>
        <taxon>Spermatophyta</taxon>
        <taxon>Magnoliopsida</taxon>
        <taxon>eudicotyledons</taxon>
        <taxon>Gunneridae</taxon>
        <taxon>Pentapetalae</taxon>
        <taxon>asterids</taxon>
        <taxon>lamiids</taxon>
        <taxon>Lamiales</taxon>
        <taxon>Pedaliaceae</taxon>
        <taxon>Sesamum</taxon>
    </lineage>
</organism>
<dbReference type="GO" id="GO:0005737">
    <property type="term" value="C:cytoplasm"/>
    <property type="evidence" value="ECO:0007669"/>
    <property type="project" value="TreeGrafter"/>
</dbReference>
<evidence type="ECO:0000256" key="2">
    <source>
        <dbReference type="ARBA" id="ARBA00022845"/>
    </source>
</evidence>
<accession>A0AAW2X077</accession>
<name>A0AAW2X077_9LAMI</name>
<dbReference type="AlphaFoldDB" id="A0AAW2X077"/>
<dbReference type="PROSITE" id="PS50302">
    <property type="entry name" value="PUM"/>
    <property type="match status" value="1"/>
</dbReference>
<keyword evidence="2" id="KW-0810">Translation regulation</keyword>
<protein>
    <recommendedName>
        <fullName evidence="7">PUM-HD domain-containing protein</fullName>
    </recommendedName>
</protein>
<evidence type="ECO:0000256" key="3">
    <source>
        <dbReference type="ARBA" id="ARBA00022884"/>
    </source>
</evidence>
<proteinExistence type="predicted"/>
<evidence type="ECO:0000256" key="5">
    <source>
        <dbReference type="SAM" id="MobiDB-lite"/>
    </source>
</evidence>
<dbReference type="InterPro" id="IPR001313">
    <property type="entry name" value="Pumilio_RNA-bd_rpt"/>
</dbReference>
<dbReference type="PANTHER" id="PTHR12537:SF137">
    <property type="entry name" value="PUMILIO HOMOLOG 16-RELATED"/>
    <property type="match status" value="1"/>
</dbReference>
<reference evidence="6" key="1">
    <citation type="submission" date="2020-06" db="EMBL/GenBank/DDBJ databases">
        <authorList>
            <person name="Li T."/>
            <person name="Hu X."/>
            <person name="Zhang T."/>
            <person name="Song X."/>
            <person name="Zhang H."/>
            <person name="Dai N."/>
            <person name="Sheng W."/>
            <person name="Hou X."/>
            <person name="Wei L."/>
        </authorList>
    </citation>
    <scope>NUCLEOTIDE SEQUENCE</scope>
    <source>
        <strain evidence="6">KEN1</strain>
        <tissue evidence="6">Leaf</tissue>
    </source>
</reference>
<keyword evidence="3" id="KW-0694">RNA-binding</keyword>
<feature type="repeat" description="Pumilio" evidence="4">
    <location>
        <begin position="309"/>
        <end position="347"/>
    </location>
</feature>
<comment type="caution">
    <text evidence="6">The sequence shown here is derived from an EMBL/GenBank/DDBJ whole genome shotgun (WGS) entry which is preliminary data.</text>
</comment>
<dbReference type="GO" id="GO:0003729">
    <property type="term" value="F:mRNA binding"/>
    <property type="evidence" value="ECO:0007669"/>
    <property type="project" value="TreeGrafter"/>
</dbReference>
<feature type="compositionally biased region" description="Basic and acidic residues" evidence="5">
    <location>
        <begin position="65"/>
        <end position="82"/>
    </location>
</feature>
<dbReference type="GO" id="GO:0006417">
    <property type="term" value="P:regulation of translation"/>
    <property type="evidence" value="ECO:0007669"/>
    <property type="project" value="UniProtKB-KW"/>
</dbReference>
<dbReference type="PANTHER" id="PTHR12537">
    <property type="entry name" value="RNA BINDING PROTEIN PUMILIO-RELATED"/>
    <property type="match status" value="1"/>
</dbReference>
<dbReference type="InterPro" id="IPR011989">
    <property type="entry name" value="ARM-like"/>
</dbReference>
<dbReference type="Gene3D" id="1.25.10.10">
    <property type="entry name" value="Leucine-rich Repeat Variant"/>
    <property type="match status" value="1"/>
</dbReference>
<evidence type="ECO:0000256" key="1">
    <source>
        <dbReference type="ARBA" id="ARBA00022737"/>
    </source>
</evidence>
<sequence length="372" mass="42299">MIVTLPAPSRLKQRTKVSLLLQPDPRTSKLFRVFSVKTNSPPKDSIWACPSFFMTTAGEKSMGNDGHHQHLMDHQHTSDKLSHHFSSRRLPCANPRFSHKIPSCRPNQGRRQRFSQAKPDPDVNLLKEIIKGDDSEQKEALVSLLQESVFMLMLSRRLHYLYSMLVDACEGPQLDSLVGRVLSQGKYFLSATFAKQGAISIIELITKVKKTSSHAMAITRVLSTRFMDIMTHPTARDVILQCLIFFPRQPNEVLYEKVILHFQDLAIHEVGCISLIYCIASSVEIKENYVVRNLLGIKNKDITKKITRCLQNQFMQLAVRKGGCLVVEKCMEASDDGIITVAEEILDCRRAPRRLARNQFWELCDSSSTKED</sequence>
<evidence type="ECO:0000256" key="4">
    <source>
        <dbReference type="PROSITE-ProRule" id="PRU00317"/>
    </source>
</evidence>
<gene>
    <name evidence="6" type="ORF">Slati_1790300</name>
</gene>
<dbReference type="SUPFAM" id="SSF48371">
    <property type="entry name" value="ARM repeat"/>
    <property type="match status" value="1"/>
</dbReference>
<keyword evidence="1" id="KW-0677">Repeat</keyword>